<keyword evidence="1" id="KW-0732">Signal</keyword>
<comment type="caution">
    <text evidence="2">The sequence shown here is derived from an EMBL/GenBank/DDBJ whole genome shotgun (WGS) entry which is preliminary data.</text>
</comment>
<dbReference type="AlphaFoldDB" id="A0A365UC66"/>
<dbReference type="Gene3D" id="1.25.40.10">
    <property type="entry name" value="Tetratricopeptide repeat domain"/>
    <property type="match status" value="1"/>
</dbReference>
<dbReference type="SUPFAM" id="SSF48452">
    <property type="entry name" value="TPR-like"/>
    <property type="match status" value="1"/>
</dbReference>
<dbReference type="EMBL" id="QNTQ01000004">
    <property type="protein sequence ID" value="RBI86628.1"/>
    <property type="molecule type" value="Genomic_DNA"/>
</dbReference>
<sequence>MVGLRRLLERAALLLALAGGQVAAEPVALGPEAMRQLAAEAIEAGQPELALPITAALLDRDAEDGAALLLRARALRDSGRYDEAADAARAAWGLSETGATRHLSALAMAQALASSQRRTRAQWWLRRAVHHAPTPEMRRRAIEDFRYVQARNPWSTEFSFSIAPRSNVNNGSARSATRLYDLPLDFRLDGSAQALSGTEVAGGANTRYRLSESRLHRTDLLLRAHYRTYRLSSEARSKAPNAKGSDFAFGSLAASFAHEARRDAESPPWWVAASAGQTWYGGDPYTRFLQLSGTQNWTLGSRTGANLSVTAEGQQGLGGTPDSRSLRVGAGVTRVLDGGSRLRLGLAATASRSDAASREFDRIEASARLSLARPVLSMDLNMGFTIAEDHFPQAVFGTGSRTDSEIALEITADLPAIEYHGFIPSLTLRAARTDSNLGLHDTEEVGLQLGWRSAF</sequence>
<feature type="signal peptide" evidence="1">
    <location>
        <begin position="1"/>
        <end position="23"/>
    </location>
</feature>
<dbReference type="Proteomes" id="UP000253370">
    <property type="component" value="Unassembled WGS sequence"/>
</dbReference>
<protein>
    <recommendedName>
        <fullName evidence="4">Tetratricopeptide repeat-containing protein</fullName>
    </recommendedName>
</protein>
<accession>A0A365UC66</accession>
<feature type="chain" id="PRO_5016759277" description="Tetratricopeptide repeat-containing protein" evidence="1">
    <location>
        <begin position="24"/>
        <end position="455"/>
    </location>
</feature>
<dbReference type="InterPro" id="IPR011990">
    <property type="entry name" value="TPR-like_helical_dom_sf"/>
</dbReference>
<proteinExistence type="predicted"/>
<evidence type="ECO:0008006" key="4">
    <source>
        <dbReference type="Google" id="ProtNLM"/>
    </source>
</evidence>
<dbReference type="OrthoDB" id="7684399at2"/>
<evidence type="ECO:0000313" key="3">
    <source>
        <dbReference type="Proteomes" id="UP000253370"/>
    </source>
</evidence>
<name>A0A365UC66_9RHOB</name>
<evidence type="ECO:0000313" key="2">
    <source>
        <dbReference type="EMBL" id="RBI86628.1"/>
    </source>
</evidence>
<organism evidence="2 3">
    <name type="scientific">Rhodosalinus halophilus</name>
    <dbReference type="NCBI Taxonomy" id="2259333"/>
    <lineage>
        <taxon>Bacteria</taxon>
        <taxon>Pseudomonadati</taxon>
        <taxon>Pseudomonadota</taxon>
        <taxon>Alphaproteobacteria</taxon>
        <taxon>Rhodobacterales</taxon>
        <taxon>Paracoccaceae</taxon>
        <taxon>Rhodosalinus</taxon>
    </lineage>
</organism>
<dbReference type="RefSeq" id="WP_113288178.1">
    <property type="nucleotide sequence ID" value="NZ_QNTQ01000004.1"/>
</dbReference>
<evidence type="ECO:0000256" key="1">
    <source>
        <dbReference type="SAM" id="SignalP"/>
    </source>
</evidence>
<gene>
    <name evidence="2" type="ORF">DRV85_04135</name>
</gene>
<reference evidence="2 3" key="1">
    <citation type="submission" date="2018-07" db="EMBL/GenBank/DDBJ databases">
        <title>Rhodosalinus sp. strain E84T genomic sequence and assembly.</title>
        <authorList>
            <person name="Liu Z.-W."/>
            <person name="Lu D.-C."/>
        </authorList>
    </citation>
    <scope>NUCLEOTIDE SEQUENCE [LARGE SCALE GENOMIC DNA]</scope>
    <source>
        <strain evidence="2 3">E84</strain>
    </source>
</reference>
<keyword evidence="3" id="KW-1185">Reference proteome</keyword>